<dbReference type="GO" id="GO:0001072">
    <property type="term" value="F:transcription antitermination factor activity, RNA binding"/>
    <property type="evidence" value="ECO:0007669"/>
    <property type="project" value="TreeGrafter"/>
</dbReference>
<dbReference type="InterPro" id="IPR006699">
    <property type="entry name" value="GlpP"/>
</dbReference>
<dbReference type="PANTHER" id="PTHR35787:SF1">
    <property type="entry name" value="GLYCEROL UPTAKE OPERON ANTITERMINATOR REGULATORY PROTEIN"/>
    <property type="match status" value="1"/>
</dbReference>
<sequence>MTSRPDAIDPDEIPKIIFAARDPADVLAMVADTEPTWVFLLGGNAGEVLGASKLLSDRGFKVFVHVDMLHGITNDGEGIRLLANLGHPAGVITTHPSAVIAAKKVGLLAIERIFLLDSSSVDSGLRNVARTQPDAVEVLPGVLPDQITTVVDAISVPLIAGGLITRIDQVTAALKAGALGVSTSSGLLLAHAQGLA</sequence>
<comment type="caution">
    <text evidence="1">The sequence shown here is derived from an EMBL/GenBank/DDBJ whole genome shotgun (WGS) entry which is preliminary data.</text>
</comment>
<accession>A0A0D8FV75</accession>
<protein>
    <submittedName>
        <fullName evidence="1">Glycerol-3-phosphate responsive antiterminator</fullName>
    </submittedName>
</protein>
<keyword evidence="2" id="KW-1185">Reference proteome</keyword>
<dbReference type="Pfam" id="PF04309">
    <property type="entry name" value="G3P_antiterm"/>
    <property type="match status" value="1"/>
</dbReference>
<evidence type="ECO:0000313" key="2">
    <source>
        <dbReference type="Proteomes" id="UP000032336"/>
    </source>
</evidence>
<evidence type="ECO:0000313" key="1">
    <source>
        <dbReference type="EMBL" id="KJE76157.1"/>
    </source>
</evidence>
<dbReference type="PIRSF" id="PIRSF016897">
    <property type="entry name" value="GlpP"/>
    <property type="match status" value="1"/>
</dbReference>
<dbReference type="InterPro" id="IPR013785">
    <property type="entry name" value="Aldolase_TIM"/>
</dbReference>
<dbReference type="EMBL" id="JXUW01000021">
    <property type="protein sequence ID" value="KJE76157.1"/>
    <property type="molecule type" value="Genomic_DNA"/>
</dbReference>
<reference evidence="1 2" key="1">
    <citation type="submission" date="2015-01" db="EMBL/GenBank/DDBJ databases">
        <title>Draft genome of the acidophilic iron oxidizer Ferrimicrobium acidiphilum strain T23.</title>
        <authorList>
            <person name="Poehlein A."/>
            <person name="Eisen S."/>
            <person name="Schloemann M."/>
            <person name="Johnson B.D."/>
            <person name="Daniel R."/>
            <person name="Muehling M."/>
        </authorList>
    </citation>
    <scope>NUCLEOTIDE SEQUENCE [LARGE SCALE GENOMIC DNA]</scope>
    <source>
        <strain evidence="1 2">T23</strain>
    </source>
</reference>
<proteinExistence type="predicted"/>
<name>A0A0D8FV75_9ACTN</name>
<gene>
    <name evidence="1" type="ORF">FEAC_21430</name>
</gene>
<dbReference type="Proteomes" id="UP000032336">
    <property type="component" value="Unassembled WGS sequence"/>
</dbReference>
<dbReference type="AlphaFoldDB" id="A0A0D8FV75"/>
<dbReference type="eggNOG" id="COG1954">
    <property type="taxonomic scope" value="Bacteria"/>
</dbReference>
<dbReference type="RefSeq" id="WP_052566199.1">
    <property type="nucleotide sequence ID" value="NZ_JQKF01000068.1"/>
</dbReference>
<dbReference type="SUPFAM" id="SSF110391">
    <property type="entry name" value="GlpP-like"/>
    <property type="match status" value="1"/>
</dbReference>
<dbReference type="Gene3D" id="3.20.20.70">
    <property type="entry name" value="Aldolase class I"/>
    <property type="match status" value="1"/>
</dbReference>
<dbReference type="PANTHER" id="PTHR35787">
    <property type="entry name" value="GLYCEROL UPTAKE OPERON ANTITERMINATOR REGULATORY PROTEIN"/>
    <property type="match status" value="1"/>
</dbReference>
<dbReference type="GO" id="GO:0006071">
    <property type="term" value="P:glycerol metabolic process"/>
    <property type="evidence" value="ECO:0007669"/>
    <property type="project" value="InterPro"/>
</dbReference>
<dbReference type="GeneID" id="78373215"/>
<organism evidence="1 2">
    <name type="scientific">Ferrimicrobium acidiphilum DSM 19497</name>
    <dbReference type="NCBI Taxonomy" id="1121877"/>
    <lineage>
        <taxon>Bacteria</taxon>
        <taxon>Bacillati</taxon>
        <taxon>Actinomycetota</taxon>
        <taxon>Acidimicrobiia</taxon>
        <taxon>Acidimicrobiales</taxon>
        <taxon>Acidimicrobiaceae</taxon>
        <taxon>Ferrimicrobium</taxon>
    </lineage>
</organism>
<dbReference type="GO" id="GO:0045893">
    <property type="term" value="P:positive regulation of DNA-templated transcription"/>
    <property type="evidence" value="ECO:0007669"/>
    <property type="project" value="TreeGrafter"/>
</dbReference>
<dbReference type="STRING" id="1121877.FEAC_21430"/>